<evidence type="ECO:0000313" key="1">
    <source>
        <dbReference type="EMBL" id="KAG2392901.1"/>
    </source>
</evidence>
<protein>
    <submittedName>
        <fullName evidence="1">Uncharacterized protein</fullName>
    </submittedName>
</protein>
<keyword evidence="2" id="KW-1185">Reference proteome</keyword>
<sequence>MERTTLLHEILSSRDVWIHLLEMLEVKDLLLSMALVNRDHYHLVHGNYLMNFILHRDFKELILNHDEYSSENNNGSLNGNSSHMARPSTHHHTSCNFYGINENGYYRLPVPSWTEHSIIPPTVFKTIYLLLKSELKYRNQCCRGFICDRIFSTMWSSKLKSNIVECRHDEMVQCKIDESIPITNQTAASSSNEVSAVGEQVLVSRATRNYQFKCKQCGLTLFTTGFHPCEITKSISSGNVYYWLQPGHKYRIENVQKEDDE</sequence>
<organism evidence="1 2">
    <name type="scientific">Naegleria lovaniensis</name>
    <name type="common">Amoeba</name>
    <dbReference type="NCBI Taxonomy" id="51637"/>
    <lineage>
        <taxon>Eukaryota</taxon>
        <taxon>Discoba</taxon>
        <taxon>Heterolobosea</taxon>
        <taxon>Tetramitia</taxon>
        <taxon>Eutetramitia</taxon>
        <taxon>Vahlkampfiidae</taxon>
        <taxon>Naegleria</taxon>
    </lineage>
</organism>
<dbReference type="AlphaFoldDB" id="A0AA88KQZ8"/>
<reference evidence="1 2" key="1">
    <citation type="journal article" date="2018" name="BMC Genomics">
        <title>The genome of Naegleria lovaniensis, the basis for a comparative approach to unravel pathogenicity factors of the human pathogenic amoeba N. fowleri.</title>
        <authorList>
            <person name="Liechti N."/>
            <person name="Schurch N."/>
            <person name="Bruggmann R."/>
            <person name="Wittwer M."/>
        </authorList>
    </citation>
    <scope>NUCLEOTIDE SEQUENCE [LARGE SCALE GENOMIC DNA]</scope>
    <source>
        <strain evidence="1 2">ATCC 30569</strain>
    </source>
</reference>
<dbReference type="EMBL" id="PYSW02000003">
    <property type="protein sequence ID" value="KAG2392901.1"/>
    <property type="molecule type" value="Genomic_DNA"/>
</dbReference>
<comment type="caution">
    <text evidence="1">The sequence shown here is derived from an EMBL/GenBank/DDBJ whole genome shotgun (WGS) entry which is preliminary data.</text>
</comment>
<proteinExistence type="predicted"/>
<dbReference type="Proteomes" id="UP000816034">
    <property type="component" value="Unassembled WGS sequence"/>
</dbReference>
<accession>A0AA88KQZ8</accession>
<dbReference type="GeneID" id="68101932"/>
<gene>
    <name evidence="1" type="ORF">C9374_009478</name>
</gene>
<name>A0AA88KQZ8_NAELO</name>
<dbReference type="RefSeq" id="XP_044554795.1">
    <property type="nucleotide sequence ID" value="XM_044699669.1"/>
</dbReference>
<evidence type="ECO:0000313" key="2">
    <source>
        <dbReference type="Proteomes" id="UP000816034"/>
    </source>
</evidence>